<dbReference type="Proteomes" id="UP000078542">
    <property type="component" value="Unassembled WGS sequence"/>
</dbReference>
<organism evidence="1 2">
    <name type="scientific">Cyphomyrmex costatus</name>
    <dbReference type="NCBI Taxonomy" id="456900"/>
    <lineage>
        <taxon>Eukaryota</taxon>
        <taxon>Metazoa</taxon>
        <taxon>Ecdysozoa</taxon>
        <taxon>Arthropoda</taxon>
        <taxon>Hexapoda</taxon>
        <taxon>Insecta</taxon>
        <taxon>Pterygota</taxon>
        <taxon>Neoptera</taxon>
        <taxon>Endopterygota</taxon>
        <taxon>Hymenoptera</taxon>
        <taxon>Apocrita</taxon>
        <taxon>Aculeata</taxon>
        <taxon>Formicoidea</taxon>
        <taxon>Formicidae</taxon>
        <taxon>Myrmicinae</taxon>
        <taxon>Cyphomyrmex</taxon>
    </lineage>
</organism>
<dbReference type="AlphaFoldDB" id="A0A151I9A9"/>
<evidence type="ECO:0000313" key="1">
    <source>
        <dbReference type="EMBL" id="KYM95555.1"/>
    </source>
</evidence>
<dbReference type="EMBL" id="KQ978290">
    <property type="protein sequence ID" value="KYM95555.1"/>
    <property type="molecule type" value="Genomic_DNA"/>
</dbReference>
<proteinExistence type="predicted"/>
<accession>A0A151I9A9</accession>
<reference evidence="1 2" key="1">
    <citation type="submission" date="2016-03" db="EMBL/GenBank/DDBJ databases">
        <title>Cyphomyrmex costatus WGS genome.</title>
        <authorList>
            <person name="Nygaard S."/>
            <person name="Hu H."/>
            <person name="Boomsma J."/>
            <person name="Zhang G."/>
        </authorList>
    </citation>
    <scope>NUCLEOTIDE SEQUENCE [LARGE SCALE GENOMIC DNA]</scope>
    <source>
        <strain evidence="1">MS0001</strain>
        <tissue evidence="1">Whole body</tissue>
    </source>
</reference>
<gene>
    <name evidence="1" type="ORF">ALC62_13795</name>
</gene>
<protein>
    <submittedName>
        <fullName evidence="1">Uncharacterized protein</fullName>
    </submittedName>
</protein>
<sequence length="55" mass="6293">MKSAHFAVLIGDRSLEALKTSGFKSFCGLGRATIRLLDKERKEFKQKLEIRPKKD</sequence>
<evidence type="ECO:0000313" key="2">
    <source>
        <dbReference type="Proteomes" id="UP000078542"/>
    </source>
</evidence>
<keyword evidence="2" id="KW-1185">Reference proteome</keyword>
<name>A0A151I9A9_9HYME</name>